<dbReference type="InterPro" id="IPR001206">
    <property type="entry name" value="Diacylglycerol_kinase_cat_dom"/>
</dbReference>
<feature type="domain" description="DAGKc" evidence="1">
    <location>
        <begin position="1"/>
        <end position="130"/>
    </location>
</feature>
<reference evidence="3" key="1">
    <citation type="submission" date="2016-10" db="EMBL/GenBank/DDBJ databases">
        <authorList>
            <person name="Varghese N."/>
            <person name="Submissions S."/>
        </authorList>
    </citation>
    <scope>NUCLEOTIDE SEQUENCE [LARGE SCALE GENOMIC DNA]</scope>
    <source>
        <strain evidence="3">DSM 21857</strain>
    </source>
</reference>
<dbReference type="InterPro" id="IPR045540">
    <property type="entry name" value="YegS/DAGK_C"/>
</dbReference>
<dbReference type="GO" id="GO:0016301">
    <property type="term" value="F:kinase activity"/>
    <property type="evidence" value="ECO:0007669"/>
    <property type="project" value="UniProtKB-KW"/>
</dbReference>
<evidence type="ECO:0000313" key="3">
    <source>
        <dbReference type="Proteomes" id="UP000242763"/>
    </source>
</evidence>
<dbReference type="RefSeq" id="WP_091522926.1">
    <property type="nucleotide sequence ID" value="NZ_FORF01000014.1"/>
</dbReference>
<dbReference type="PANTHER" id="PTHR30492">
    <property type="entry name" value="METHYLGLYOXAL SYNTHASE"/>
    <property type="match status" value="1"/>
</dbReference>
<dbReference type="AlphaFoldDB" id="A0A1I3Q7S7"/>
<dbReference type="Gene3D" id="3.40.50.10330">
    <property type="entry name" value="Probable inorganic polyphosphate/atp-NAD kinase, domain 1"/>
    <property type="match status" value="1"/>
</dbReference>
<gene>
    <name evidence="2" type="ORF">SAMN03080618_02553</name>
</gene>
<dbReference type="OrthoDB" id="9815110at2"/>
<dbReference type="InterPro" id="IPR004363">
    <property type="entry name" value="Methylgl_synth"/>
</dbReference>
<dbReference type="Pfam" id="PF00781">
    <property type="entry name" value="DAGK_cat"/>
    <property type="match status" value="1"/>
</dbReference>
<proteinExistence type="predicted"/>
<dbReference type="EMBL" id="FORF01000014">
    <property type="protein sequence ID" value="SFJ29431.1"/>
    <property type="molecule type" value="Genomic_DNA"/>
</dbReference>
<keyword evidence="2" id="KW-0808">Transferase</keyword>
<protein>
    <submittedName>
        <fullName evidence="2">Diacylglycerol kinase family enzyme</fullName>
    </submittedName>
</protein>
<dbReference type="Pfam" id="PF19279">
    <property type="entry name" value="YegS_C"/>
    <property type="match status" value="1"/>
</dbReference>
<dbReference type="GO" id="GO:0008929">
    <property type="term" value="F:methylglyoxal synthase activity"/>
    <property type="evidence" value="ECO:0007669"/>
    <property type="project" value="InterPro"/>
</dbReference>
<dbReference type="GO" id="GO:0019242">
    <property type="term" value="P:methylglyoxal biosynthetic process"/>
    <property type="evidence" value="ECO:0007669"/>
    <property type="project" value="InterPro"/>
</dbReference>
<dbReference type="SMART" id="SM00046">
    <property type="entry name" value="DAGKc"/>
    <property type="match status" value="1"/>
</dbReference>
<dbReference type="Gene3D" id="2.60.200.40">
    <property type="match status" value="1"/>
</dbReference>
<dbReference type="InterPro" id="IPR016064">
    <property type="entry name" value="NAD/diacylglycerol_kinase_sf"/>
</dbReference>
<sequence length="300" mass="32334">MRFHVILNRDGGSLRTIDLGSFARRISDFLSAAGHQVDVAVVSGRELAEALEAATVAECDVVIVGGGDGTISTAATKLRGTDKALAVLPAGTMNLFARSLAIPLEMNEAVASFANGEVRSVDLAIADGIVFVHQFSVGLHAELIRLRERRTYASRLGKIWASCRAGIDAFIRPPRFAATLLIDGEEVMVKTSAIGITNNVFGEGRMLPYADTLTDGVLGVYVTRARRRRDMVATALRLALGRWRDNPHIDLYKAREVKVTLSSKHGKLGCAIDGELVPLAKETTLRVLPAALRVLVPRPL</sequence>
<dbReference type="GO" id="GO:0005829">
    <property type="term" value="C:cytosol"/>
    <property type="evidence" value="ECO:0007669"/>
    <property type="project" value="TreeGrafter"/>
</dbReference>
<dbReference type="InterPro" id="IPR017438">
    <property type="entry name" value="ATP-NAD_kinase_N"/>
</dbReference>
<dbReference type="PROSITE" id="PS50146">
    <property type="entry name" value="DAGK"/>
    <property type="match status" value="1"/>
</dbReference>
<dbReference type="STRING" id="1121003.SAMN03080618_02553"/>
<organism evidence="2 3">
    <name type="scientific">Aquamicrobium aerolatum DSM 21857</name>
    <dbReference type="NCBI Taxonomy" id="1121003"/>
    <lineage>
        <taxon>Bacteria</taxon>
        <taxon>Pseudomonadati</taxon>
        <taxon>Pseudomonadota</taxon>
        <taxon>Alphaproteobacteria</taxon>
        <taxon>Hyphomicrobiales</taxon>
        <taxon>Phyllobacteriaceae</taxon>
        <taxon>Aerobium</taxon>
    </lineage>
</organism>
<accession>A0A1I3Q7S7</accession>
<dbReference type="PANTHER" id="PTHR30492:SF0">
    <property type="entry name" value="METHYLGLYOXAL SYNTHASE"/>
    <property type="match status" value="1"/>
</dbReference>
<keyword evidence="2" id="KW-0418">Kinase</keyword>
<evidence type="ECO:0000313" key="2">
    <source>
        <dbReference type="EMBL" id="SFJ29431.1"/>
    </source>
</evidence>
<keyword evidence="3" id="KW-1185">Reference proteome</keyword>
<evidence type="ECO:0000259" key="1">
    <source>
        <dbReference type="PROSITE" id="PS50146"/>
    </source>
</evidence>
<name>A0A1I3Q7S7_9HYPH</name>
<dbReference type="SUPFAM" id="SSF111331">
    <property type="entry name" value="NAD kinase/diacylglycerol kinase-like"/>
    <property type="match status" value="1"/>
</dbReference>
<dbReference type="Proteomes" id="UP000242763">
    <property type="component" value="Unassembled WGS sequence"/>
</dbReference>